<feature type="compositionally biased region" description="Polar residues" evidence="1">
    <location>
        <begin position="90"/>
        <end position="100"/>
    </location>
</feature>
<comment type="caution">
    <text evidence="2">The sequence shown here is derived from an EMBL/GenBank/DDBJ whole genome shotgun (WGS) entry which is preliminary data.</text>
</comment>
<feature type="compositionally biased region" description="Low complexity" evidence="1">
    <location>
        <begin position="103"/>
        <end position="112"/>
    </location>
</feature>
<accession>A0A9P4TML8</accession>
<name>A0A9P4TML8_CURKU</name>
<dbReference type="AlphaFoldDB" id="A0A9P4TML8"/>
<dbReference type="EMBL" id="SWKU01000002">
    <property type="protein sequence ID" value="KAF3009900.1"/>
    <property type="molecule type" value="Genomic_DNA"/>
</dbReference>
<gene>
    <name evidence="2" type="ORF">E8E13_010865</name>
</gene>
<organism evidence="2 3">
    <name type="scientific">Curvularia kusanoi</name>
    <name type="common">Cochliobolus kusanoi</name>
    <dbReference type="NCBI Taxonomy" id="90978"/>
    <lineage>
        <taxon>Eukaryota</taxon>
        <taxon>Fungi</taxon>
        <taxon>Dikarya</taxon>
        <taxon>Ascomycota</taxon>
        <taxon>Pezizomycotina</taxon>
        <taxon>Dothideomycetes</taxon>
        <taxon>Pleosporomycetidae</taxon>
        <taxon>Pleosporales</taxon>
        <taxon>Pleosporineae</taxon>
        <taxon>Pleosporaceae</taxon>
        <taxon>Curvularia</taxon>
    </lineage>
</organism>
<evidence type="ECO:0000313" key="2">
    <source>
        <dbReference type="EMBL" id="KAF3009900.1"/>
    </source>
</evidence>
<feature type="region of interest" description="Disordered" evidence="1">
    <location>
        <begin position="85"/>
        <end position="120"/>
    </location>
</feature>
<evidence type="ECO:0000256" key="1">
    <source>
        <dbReference type="SAM" id="MobiDB-lite"/>
    </source>
</evidence>
<keyword evidence="3" id="KW-1185">Reference proteome</keyword>
<reference evidence="2" key="1">
    <citation type="submission" date="2019-04" db="EMBL/GenBank/DDBJ databases">
        <title>Sequencing of skin fungus with MAO and IRED activity.</title>
        <authorList>
            <person name="Marsaioli A.J."/>
            <person name="Bonatto J.M.C."/>
            <person name="Reis Junior O."/>
        </authorList>
    </citation>
    <scope>NUCLEOTIDE SEQUENCE</scope>
    <source>
        <strain evidence="2">30M1</strain>
    </source>
</reference>
<evidence type="ECO:0000313" key="3">
    <source>
        <dbReference type="Proteomes" id="UP000801428"/>
    </source>
</evidence>
<protein>
    <submittedName>
        <fullName evidence="2">Uncharacterized protein</fullName>
    </submittedName>
</protein>
<dbReference type="Proteomes" id="UP000801428">
    <property type="component" value="Unassembled WGS sequence"/>
</dbReference>
<proteinExistence type="predicted"/>
<sequence length="120" mass="12816">MSTPNYQSAQAAYQTTASGYRKGELRKPANSSLSTLLSVTGVGHGSQWGASNPDEPYTVDLFPEPSHKFSYDPSRYFKSGAHSWDAVHGSVSSPSQSTEQTSRRLSTNTSSSADGGGTHR</sequence>